<name>A0ABY9VB83_9BACI</name>
<dbReference type="RefSeq" id="WP_311070596.1">
    <property type="nucleotide sequence ID" value="NZ_CP134494.1"/>
</dbReference>
<gene>
    <name evidence="1" type="ORF">RH061_12535</name>
</gene>
<sequence>MTKLDTYKLLNLIENVYPLVTFKNDTVLRWMACCELMDYGIVFKKLALHMRKNPYPPTFDEILINSSGSGSYFGWMDEYSIRAKNVAPRKNAWFKEDKF</sequence>
<organism evidence="1 2">
    <name type="scientific">Mesobacillus jeotgali</name>
    <dbReference type="NCBI Taxonomy" id="129985"/>
    <lineage>
        <taxon>Bacteria</taxon>
        <taxon>Bacillati</taxon>
        <taxon>Bacillota</taxon>
        <taxon>Bacilli</taxon>
        <taxon>Bacillales</taxon>
        <taxon>Bacillaceae</taxon>
        <taxon>Mesobacillus</taxon>
    </lineage>
</organism>
<proteinExistence type="predicted"/>
<evidence type="ECO:0000313" key="2">
    <source>
        <dbReference type="Proteomes" id="UP001303324"/>
    </source>
</evidence>
<keyword evidence="2" id="KW-1185">Reference proteome</keyword>
<dbReference type="Gene3D" id="1.10.8.200">
    <property type="entry name" value="Replisome organizer (g39p helicase loader/inhibitor protein)"/>
    <property type="match status" value="1"/>
</dbReference>
<dbReference type="Proteomes" id="UP001303324">
    <property type="component" value="Chromosome"/>
</dbReference>
<dbReference type="EMBL" id="CP134494">
    <property type="protein sequence ID" value="WNF21030.1"/>
    <property type="molecule type" value="Genomic_DNA"/>
</dbReference>
<evidence type="ECO:0008006" key="3">
    <source>
        <dbReference type="Google" id="ProtNLM"/>
    </source>
</evidence>
<protein>
    <recommendedName>
        <fullName evidence="3">Replicative helicase inhibitor G39P N-terminal domain-containing protein</fullName>
    </recommendedName>
</protein>
<evidence type="ECO:0000313" key="1">
    <source>
        <dbReference type="EMBL" id="WNF21030.1"/>
    </source>
</evidence>
<reference evidence="1 2" key="1">
    <citation type="submission" date="2023-09" db="EMBL/GenBank/DDBJ databases">
        <title>Microbial mechanism of fulvic acid promoting antimony reduction mineralization in rice fields.</title>
        <authorList>
            <person name="Chen G."/>
            <person name="Lan J."/>
        </authorList>
    </citation>
    <scope>NUCLEOTIDE SEQUENCE [LARGE SCALE GENOMIC DNA]</scope>
    <source>
        <strain evidence="1 2">PS1</strain>
    </source>
</reference>
<accession>A0ABY9VB83</accession>